<gene>
    <name evidence="1" type="ORF">H8S19_07485</name>
</gene>
<dbReference type="RefSeq" id="WP_118651012.1">
    <property type="nucleotide sequence ID" value="NZ_JACOOW010000008.1"/>
</dbReference>
<evidence type="ECO:0000313" key="2">
    <source>
        <dbReference type="Proteomes" id="UP000653904"/>
    </source>
</evidence>
<protein>
    <submittedName>
        <fullName evidence="1">Uncharacterized protein</fullName>
    </submittedName>
</protein>
<name>A0AAW3X3V1_9CLOT</name>
<comment type="caution">
    <text evidence="1">The sequence shown here is derived from an EMBL/GenBank/DDBJ whole genome shotgun (WGS) entry which is preliminary data.</text>
</comment>
<proteinExistence type="predicted"/>
<dbReference type="EMBL" id="JACOOW010000008">
    <property type="protein sequence ID" value="MBC5656907.1"/>
    <property type="molecule type" value="Genomic_DNA"/>
</dbReference>
<accession>A0AAW3X3V1</accession>
<dbReference type="AlphaFoldDB" id="A0AAW3X3V1"/>
<sequence length="106" mass="11753">MKKALRMLAHLAGHTAGAVKQKNIIKAMEYNITARRKGKDMREEKINLCDLSAEIIGISRMVSGLSNQLDNKKTDSLTQESLQDALFGVSTHLDRIADDLRDADAK</sequence>
<dbReference type="Proteomes" id="UP000653904">
    <property type="component" value="Unassembled WGS sequence"/>
</dbReference>
<keyword evidence="2" id="KW-1185">Reference proteome</keyword>
<organism evidence="1 2">
    <name type="scientific">Clostridium segne</name>
    <dbReference type="NCBI Taxonomy" id="2763038"/>
    <lineage>
        <taxon>Bacteria</taxon>
        <taxon>Bacillati</taxon>
        <taxon>Bacillota</taxon>
        <taxon>Clostridia</taxon>
        <taxon>Eubacteriales</taxon>
        <taxon>Clostridiaceae</taxon>
        <taxon>Clostridium</taxon>
    </lineage>
</organism>
<evidence type="ECO:0000313" key="1">
    <source>
        <dbReference type="EMBL" id="MBC5656907.1"/>
    </source>
</evidence>
<reference evidence="1 2" key="1">
    <citation type="submission" date="2020-08" db="EMBL/GenBank/DDBJ databases">
        <title>Genome public.</title>
        <authorList>
            <person name="Liu C."/>
            <person name="Sun Q."/>
        </authorList>
    </citation>
    <scope>NUCLEOTIDE SEQUENCE [LARGE SCALE GENOMIC DNA]</scope>
    <source>
        <strain evidence="1 2">BX14</strain>
    </source>
</reference>